<keyword evidence="9" id="KW-0560">Oxidoreductase</keyword>
<dbReference type="InterPro" id="IPR050364">
    <property type="entry name" value="Cytochrome_P450_fung"/>
</dbReference>
<sequence length="578" mass="65160">MGWVPGIYDPSTYAFALPPKGSAFRTSGAISDPPLLFISQSSFNLSAIQGFLRQTTFGTSLENKTLIIGALLAVITYFIISYVKSPWRKLPPGPRRSPIIGNTFQLLDKKWLLSKDCKGRFGEVMYLDVAGTPVIMFNSFKSAFDVLERSANNYSDRPQLIMPQKLLNKGLLMVFMNYDAHCRRLRRASQAALTKTVVRKYYSILTREATMLASGLLENGSHHDWPKEFQRTTASVIMSILYDYPPLTSAHDKAIEGIETYNDRMTRASAPGRYFVELFPWMMLIPKRFAKWKREGLKHGDEHQELFQGLLNRVKVDLVCPGGTRPSFCASLLQGNDRDNLTEPEMAFLAGLMYSAGAETTATTLIWWTLAMVAFPEVQRRAQAELDDVVGRSRLPTFDDAPHLPYVRAIVKEILRWRPVAPLGIAHAAKEDGWYEGIFIPKGAICMANVWHGNHDRAVFGDDADEFRPERYIDEKGELITGPTEGNQDNHSTYGFGRRACPGKHLANDALFIDTARTLWAMNLERTRDENGNEMPLDTDSFVDTGVVIRPLPFDLQLTPRFPEVTSILAEERIQYGV</sequence>
<keyword evidence="8" id="KW-1133">Transmembrane helix</keyword>
<evidence type="ECO:0000256" key="3">
    <source>
        <dbReference type="ARBA" id="ARBA00005179"/>
    </source>
</evidence>
<evidence type="ECO:0000256" key="1">
    <source>
        <dbReference type="ARBA" id="ARBA00001971"/>
    </source>
</evidence>
<dbReference type="CDD" id="cd11065">
    <property type="entry name" value="CYP64-like"/>
    <property type="match status" value="1"/>
</dbReference>
<keyword evidence="15" id="KW-1185">Reference proteome</keyword>
<evidence type="ECO:0000256" key="4">
    <source>
        <dbReference type="ARBA" id="ARBA00010617"/>
    </source>
</evidence>
<evidence type="ECO:0000313" key="15">
    <source>
        <dbReference type="Proteomes" id="UP001203297"/>
    </source>
</evidence>
<dbReference type="GO" id="GO:0016020">
    <property type="term" value="C:membrane"/>
    <property type="evidence" value="ECO:0007669"/>
    <property type="project" value="UniProtKB-SubCell"/>
</dbReference>
<dbReference type="Gene3D" id="1.10.630.10">
    <property type="entry name" value="Cytochrome P450"/>
    <property type="match status" value="1"/>
</dbReference>
<evidence type="ECO:0000256" key="2">
    <source>
        <dbReference type="ARBA" id="ARBA00004370"/>
    </source>
</evidence>
<keyword evidence="11" id="KW-0503">Monooxygenase</keyword>
<reference evidence="14" key="1">
    <citation type="journal article" date="2022" name="New Phytol.">
        <title>Evolutionary transition to the ectomycorrhizal habit in the genomes of a hyperdiverse lineage of mushroom-forming fungi.</title>
        <authorList>
            <person name="Looney B."/>
            <person name="Miyauchi S."/>
            <person name="Morin E."/>
            <person name="Drula E."/>
            <person name="Courty P.E."/>
            <person name="Kohler A."/>
            <person name="Kuo A."/>
            <person name="LaButti K."/>
            <person name="Pangilinan J."/>
            <person name="Lipzen A."/>
            <person name="Riley R."/>
            <person name="Andreopoulos W."/>
            <person name="He G."/>
            <person name="Johnson J."/>
            <person name="Nolan M."/>
            <person name="Tritt A."/>
            <person name="Barry K.W."/>
            <person name="Grigoriev I.V."/>
            <person name="Nagy L.G."/>
            <person name="Hibbett D."/>
            <person name="Henrissat B."/>
            <person name="Matheny P.B."/>
            <person name="Labbe J."/>
            <person name="Martin F.M."/>
        </authorList>
    </citation>
    <scope>NUCLEOTIDE SEQUENCE</scope>
    <source>
        <strain evidence="14">BPL690</strain>
    </source>
</reference>
<evidence type="ECO:0000313" key="14">
    <source>
        <dbReference type="EMBL" id="KAI0298074.1"/>
    </source>
</evidence>
<evidence type="ECO:0000256" key="6">
    <source>
        <dbReference type="ARBA" id="ARBA00022692"/>
    </source>
</evidence>
<keyword evidence="5 13" id="KW-0349">Heme</keyword>
<dbReference type="PANTHER" id="PTHR46300:SF2">
    <property type="entry name" value="CYTOCHROME P450 MONOOXYGENASE ALNH-RELATED"/>
    <property type="match status" value="1"/>
</dbReference>
<accession>A0AAD4QM69</accession>
<dbReference type="GO" id="GO:0016705">
    <property type="term" value="F:oxidoreductase activity, acting on paired donors, with incorporation or reduction of molecular oxygen"/>
    <property type="evidence" value="ECO:0007669"/>
    <property type="project" value="InterPro"/>
</dbReference>
<evidence type="ECO:0000256" key="8">
    <source>
        <dbReference type="ARBA" id="ARBA00022989"/>
    </source>
</evidence>
<organism evidence="14 15">
    <name type="scientific">Multifurca ochricompacta</name>
    <dbReference type="NCBI Taxonomy" id="376703"/>
    <lineage>
        <taxon>Eukaryota</taxon>
        <taxon>Fungi</taxon>
        <taxon>Dikarya</taxon>
        <taxon>Basidiomycota</taxon>
        <taxon>Agaricomycotina</taxon>
        <taxon>Agaricomycetes</taxon>
        <taxon>Russulales</taxon>
        <taxon>Russulaceae</taxon>
        <taxon>Multifurca</taxon>
    </lineage>
</organism>
<evidence type="ECO:0000256" key="12">
    <source>
        <dbReference type="ARBA" id="ARBA00023136"/>
    </source>
</evidence>
<comment type="pathway">
    <text evidence="3">Secondary metabolite biosynthesis.</text>
</comment>
<dbReference type="GO" id="GO:0020037">
    <property type="term" value="F:heme binding"/>
    <property type="evidence" value="ECO:0007669"/>
    <property type="project" value="InterPro"/>
</dbReference>
<evidence type="ECO:0000256" key="10">
    <source>
        <dbReference type="ARBA" id="ARBA00023004"/>
    </source>
</evidence>
<dbReference type="PRINTS" id="PR00385">
    <property type="entry name" value="P450"/>
</dbReference>
<feature type="binding site" description="axial binding residue" evidence="13">
    <location>
        <position position="501"/>
    </location>
    <ligand>
        <name>heme</name>
        <dbReference type="ChEBI" id="CHEBI:30413"/>
    </ligand>
    <ligandPart>
        <name>Fe</name>
        <dbReference type="ChEBI" id="CHEBI:18248"/>
    </ligandPart>
</feature>
<evidence type="ECO:0000256" key="7">
    <source>
        <dbReference type="ARBA" id="ARBA00022723"/>
    </source>
</evidence>
<dbReference type="Proteomes" id="UP001203297">
    <property type="component" value="Unassembled WGS sequence"/>
</dbReference>
<name>A0AAD4QM69_9AGAM</name>
<keyword evidence="6" id="KW-0812">Transmembrane</keyword>
<comment type="similarity">
    <text evidence="4">Belongs to the cytochrome P450 family.</text>
</comment>
<evidence type="ECO:0000256" key="11">
    <source>
        <dbReference type="ARBA" id="ARBA00023033"/>
    </source>
</evidence>
<gene>
    <name evidence="14" type="ORF">B0F90DRAFT_1632942</name>
</gene>
<protein>
    <submittedName>
        <fullName evidence="14">Cytochrome P450</fullName>
    </submittedName>
</protein>
<dbReference type="Pfam" id="PF00067">
    <property type="entry name" value="p450"/>
    <property type="match status" value="1"/>
</dbReference>
<comment type="cofactor">
    <cofactor evidence="1 13">
        <name>heme</name>
        <dbReference type="ChEBI" id="CHEBI:30413"/>
    </cofactor>
</comment>
<evidence type="ECO:0000256" key="13">
    <source>
        <dbReference type="PIRSR" id="PIRSR602401-1"/>
    </source>
</evidence>
<keyword evidence="10 13" id="KW-0408">Iron</keyword>
<evidence type="ECO:0000256" key="9">
    <source>
        <dbReference type="ARBA" id="ARBA00023002"/>
    </source>
</evidence>
<dbReference type="InterPro" id="IPR036396">
    <property type="entry name" value="Cyt_P450_sf"/>
</dbReference>
<dbReference type="InterPro" id="IPR001128">
    <property type="entry name" value="Cyt_P450"/>
</dbReference>
<keyword evidence="12" id="KW-0472">Membrane</keyword>
<dbReference type="SUPFAM" id="SSF48264">
    <property type="entry name" value="Cytochrome P450"/>
    <property type="match status" value="1"/>
</dbReference>
<dbReference type="InterPro" id="IPR002401">
    <property type="entry name" value="Cyt_P450_E_grp-I"/>
</dbReference>
<comment type="caution">
    <text evidence="14">The sequence shown here is derived from an EMBL/GenBank/DDBJ whole genome shotgun (WGS) entry which is preliminary data.</text>
</comment>
<dbReference type="EMBL" id="WTXG01000030">
    <property type="protein sequence ID" value="KAI0298074.1"/>
    <property type="molecule type" value="Genomic_DNA"/>
</dbReference>
<keyword evidence="7 13" id="KW-0479">Metal-binding</keyword>
<dbReference type="GO" id="GO:0004497">
    <property type="term" value="F:monooxygenase activity"/>
    <property type="evidence" value="ECO:0007669"/>
    <property type="project" value="UniProtKB-KW"/>
</dbReference>
<proteinExistence type="inferred from homology"/>
<dbReference type="AlphaFoldDB" id="A0AAD4QM69"/>
<dbReference type="PRINTS" id="PR00463">
    <property type="entry name" value="EP450I"/>
</dbReference>
<dbReference type="PANTHER" id="PTHR46300">
    <property type="entry name" value="P450, PUTATIVE (EUROFUNG)-RELATED-RELATED"/>
    <property type="match status" value="1"/>
</dbReference>
<comment type="subcellular location">
    <subcellularLocation>
        <location evidence="2">Membrane</location>
    </subcellularLocation>
</comment>
<dbReference type="GO" id="GO:0005506">
    <property type="term" value="F:iron ion binding"/>
    <property type="evidence" value="ECO:0007669"/>
    <property type="project" value="InterPro"/>
</dbReference>
<evidence type="ECO:0000256" key="5">
    <source>
        <dbReference type="ARBA" id="ARBA00022617"/>
    </source>
</evidence>